<dbReference type="SUPFAM" id="SSF100950">
    <property type="entry name" value="NagB/RpiA/CoA transferase-like"/>
    <property type="match status" value="1"/>
</dbReference>
<dbReference type="PROSITE" id="PS51000">
    <property type="entry name" value="HTH_DEOR_2"/>
    <property type="match status" value="1"/>
</dbReference>
<dbReference type="PROSITE" id="PS00894">
    <property type="entry name" value="HTH_DEOR_1"/>
    <property type="match status" value="1"/>
</dbReference>
<dbReference type="Pfam" id="PF00455">
    <property type="entry name" value="DeoRC"/>
    <property type="match status" value="1"/>
</dbReference>
<evidence type="ECO:0000259" key="5">
    <source>
        <dbReference type="PROSITE" id="PS51000"/>
    </source>
</evidence>
<dbReference type="GO" id="GO:0003677">
    <property type="term" value="F:DNA binding"/>
    <property type="evidence" value="ECO:0007669"/>
    <property type="project" value="UniProtKB-KW"/>
</dbReference>
<dbReference type="InterPro" id="IPR036388">
    <property type="entry name" value="WH-like_DNA-bd_sf"/>
</dbReference>
<dbReference type="InterPro" id="IPR014036">
    <property type="entry name" value="DeoR-like_C"/>
</dbReference>
<dbReference type="SUPFAM" id="SSF46785">
    <property type="entry name" value="Winged helix' DNA-binding domain"/>
    <property type="match status" value="1"/>
</dbReference>
<evidence type="ECO:0000256" key="3">
    <source>
        <dbReference type="ARBA" id="ARBA00023125"/>
    </source>
</evidence>
<dbReference type="GO" id="GO:0003700">
    <property type="term" value="F:DNA-binding transcription factor activity"/>
    <property type="evidence" value="ECO:0007669"/>
    <property type="project" value="InterPro"/>
</dbReference>
<dbReference type="InterPro" id="IPR037171">
    <property type="entry name" value="NagB/RpiA_transferase-like"/>
</dbReference>
<keyword evidence="3" id="KW-0238">DNA-binding</keyword>
<dbReference type="EMBL" id="PVTD01000001">
    <property type="protein sequence ID" value="PRY26954.1"/>
    <property type="molecule type" value="Genomic_DNA"/>
</dbReference>
<dbReference type="InterPro" id="IPR001034">
    <property type="entry name" value="DeoR_HTH"/>
</dbReference>
<organism evidence="6 7">
    <name type="scientific">Aliiruegeria haliotis</name>
    <dbReference type="NCBI Taxonomy" id="1280846"/>
    <lineage>
        <taxon>Bacteria</taxon>
        <taxon>Pseudomonadati</taxon>
        <taxon>Pseudomonadota</taxon>
        <taxon>Alphaproteobacteria</taxon>
        <taxon>Rhodobacterales</taxon>
        <taxon>Roseobacteraceae</taxon>
        <taxon>Aliiruegeria</taxon>
    </lineage>
</organism>
<dbReference type="InterPro" id="IPR050313">
    <property type="entry name" value="Carb_Metab_HTH_regulators"/>
</dbReference>
<dbReference type="InterPro" id="IPR036390">
    <property type="entry name" value="WH_DNA-bd_sf"/>
</dbReference>
<dbReference type="Proteomes" id="UP000239480">
    <property type="component" value="Unassembled WGS sequence"/>
</dbReference>
<evidence type="ECO:0000256" key="1">
    <source>
        <dbReference type="ARBA" id="ARBA00022491"/>
    </source>
</evidence>
<dbReference type="AlphaFoldDB" id="A0A2T0S0K2"/>
<evidence type="ECO:0000313" key="6">
    <source>
        <dbReference type="EMBL" id="PRY26954.1"/>
    </source>
</evidence>
<dbReference type="SMART" id="SM01134">
    <property type="entry name" value="DeoRC"/>
    <property type="match status" value="1"/>
</dbReference>
<accession>A0A2T0S0K2</accession>
<feature type="domain" description="HTH deoR-type" evidence="5">
    <location>
        <begin position="3"/>
        <end position="58"/>
    </location>
</feature>
<evidence type="ECO:0000256" key="2">
    <source>
        <dbReference type="ARBA" id="ARBA00023015"/>
    </source>
</evidence>
<dbReference type="OrthoDB" id="9814815at2"/>
<dbReference type="Gene3D" id="3.30.750.70">
    <property type="entry name" value="4-hydroxybutyrate coenzyme like domains"/>
    <property type="match status" value="1"/>
</dbReference>
<dbReference type="SMART" id="SM00420">
    <property type="entry name" value="HTH_DEOR"/>
    <property type="match status" value="1"/>
</dbReference>
<name>A0A2T0S0K2_9RHOB</name>
<keyword evidence="4" id="KW-0804">Transcription</keyword>
<dbReference type="PRINTS" id="PR00037">
    <property type="entry name" value="HTHLACR"/>
</dbReference>
<evidence type="ECO:0000256" key="4">
    <source>
        <dbReference type="ARBA" id="ARBA00023163"/>
    </source>
</evidence>
<evidence type="ECO:0000313" key="7">
    <source>
        <dbReference type="Proteomes" id="UP000239480"/>
    </source>
</evidence>
<dbReference type="Pfam" id="PF08220">
    <property type="entry name" value="HTH_DeoR"/>
    <property type="match status" value="1"/>
</dbReference>
<sequence>MSGTDRQQAILDLLRAETSVETEDLARRFDVTPQTIRRDMAVLVERGLAVRTHGGAQRRASTSTLAYEDRRLRHAREKEAIGRVVADMIPDGSSIMLNIGSTTEQVAQALSNHKDLLVITNNINVVHILRMSEIASLKIAGGSVRPSDGAIIGGDAVAFMDRHKADFAVIGCSSLDADGAILDFDEREVAVARAILRNARQKILVVDRSKFDVDASVRICSLGELDVVVTDGPLPESFLQAAEAAQTRVICTSDPNHTPV</sequence>
<proteinExistence type="predicted"/>
<protein>
    <submittedName>
        <fullName evidence="6">DeoR family transcriptional regulator</fullName>
    </submittedName>
</protein>
<keyword evidence="1" id="KW-0678">Repressor</keyword>
<dbReference type="PANTHER" id="PTHR30363">
    <property type="entry name" value="HTH-TYPE TRANSCRIPTIONAL REGULATOR SRLR-RELATED"/>
    <property type="match status" value="1"/>
</dbReference>
<keyword evidence="7" id="KW-1185">Reference proteome</keyword>
<dbReference type="InterPro" id="IPR018356">
    <property type="entry name" value="Tscrpt_reg_HTH_DeoR_CS"/>
</dbReference>
<comment type="caution">
    <text evidence="6">The sequence shown here is derived from an EMBL/GenBank/DDBJ whole genome shotgun (WGS) entry which is preliminary data.</text>
</comment>
<reference evidence="6 7" key="1">
    <citation type="submission" date="2018-03" db="EMBL/GenBank/DDBJ databases">
        <title>Genomic Encyclopedia of Archaeal and Bacterial Type Strains, Phase II (KMG-II): from individual species to whole genera.</title>
        <authorList>
            <person name="Goeker M."/>
        </authorList>
    </citation>
    <scope>NUCLEOTIDE SEQUENCE [LARGE SCALE GENOMIC DNA]</scope>
    <source>
        <strain evidence="6 7">DSM 29328</strain>
    </source>
</reference>
<dbReference type="Gene3D" id="1.10.10.10">
    <property type="entry name" value="Winged helix-like DNA-binding domain superfamily/Winged helix DNA-binding domain"/>
    <property type="match status" value="1"/>
</dbReference>
<gene>
    <name evidence="6" type="ORF">CLV78_1011060</name>
</gene>
<dbReference type="PANTHER" id="PTHR30363:SF4">
    <property type="entry name" value="GLYCEROL-3-PHOSPHATE REGULON REPRESSOR"/>
    <property type="match status" value="1"/>
</dbReference>
<dbReference type="RefSeq" id="WP_106203646.1">
    <property type="nucleotide sequence ID" value="NZ_PVTD01000001.1"/>
</dbReference>
<keyword evidence="2" id="KW-0805">Transcription regulation</keyword>